<evidence type="ECO:0000256" key="6">
    <source>
        <dbReference type="PIRNR" id="PIRNR003101"/>
    </source>
</evidence>
<evidence type="ECO:0000313" key="9">
    <source>
        <dbReference type="Proteomes" id="UP000229794"/>
    </source>
</evidence>
<gene>
    <name evidence="5 8" type="primary">ftsA</name>
    <name evidence="8" type="ORF">COX06_00410</name>
</gene>
<evidence type="ECO:0000313" key="8">
    <source>
        <dbReference type="EMBL" id="PIP55916.1"/>
    </source>
</evidence>
<evidence type="ECO:0000256" key="4">
    <source>
        <dbReference type="ARBA" id="ARBA00023306"/>
    </source>
</evidence>
<evidence type="ECO:0000256" key="2">
    <source>
        <dbReference type="ARBA" id="ARBA00022618"/>
    </source>
</evidence>
<dbReference type="HAMAP" id="MF_02033">
    <property type="entry name" value="FtsA"/>
    <property type="match status" value="1"/>
</dbReference>
<keyword evidence="4 5" id="KW-0131">Cell cycle</keyword>
<accession>A0A2H0BE39</accession>
<dbReference type="InterPro" id="IPR003494">
    <property type="entry name" value="SHS2_FtsA"/>
</dbReference>
<dbReference type="Gene3D" id="3.30.420.40">
    <property type="match status" value="3"/>
</dbReference>
<evidence type="ECO:0000256" key="5">
    <source>
        <dbReference type="HAMAP-Rule" id="MF_02033"/>
    </source>
</evidence>
<evidence type="ECO:0000256" key="1">
    <source>
        <dbReference type="ARBA" id="ARBA00022475"/>
    </source>
</evidence>
<keyword evidence="2 5" id="KW-0132">Cell division</keyword>
<comment type="similarity">
    <text evidence="5 6">Belongs to the FtsA/MreB family.</text>
</comment>
<dbReference type="GO" id="GO:0032153">
    <property type="term" value="C:cell division site"/>
    <property type="evidence" value="ECO:0007669"/>
    <property type="project" value="UniProtKB-UniRule"/>
</dbReference>
<dbReference type="PIRSF" id="PIRSF003101">
    <property type="entry name" value="FtsA"/>
    <property type="match status" value="1"/>
</dbReference>
<evidence type="ECO:0000256" key="3">
    <source>
        <dbReference type="ARBA" id="ARBA00023136"/>
    </source>
</evidence>
<dbReference type="Pfam" id="PF02491">
    <property type="entry name" value="SHS2_FTSA"/>
    <property type="match status" value="1"/>
</dbReference>
<dbReference type="PANTHER" id="PTHR32432">
    <property type="entry name" value="CELL DIVISION PROTEIN FTSA-RELATED"/>
    <property type="match status" value="1"/>
</dbReference>
<comment type="caution">
    <text evidence="8">The sequence shown here is derived from an EMBL/GenBank/DDBJ whole genome shotgun (WGS) entry which is preliminary data.</text>
</comment>
<dbReference type="AlphaFoldDB" id="A0A2H0BE39"/>
<comment type="subcellular location">
    <subcellularLocation>
        <location evidence="5">Cell membrane</location>
        <topology evidence="5">Peripheral membrane protein</topology>
        <orientation evidence="5">Cytoplasmic side</orientation>
    </subcellularLocation>
    <text evidence="5">Localizes to the Z ring in an FtsZ-dependent manner. Targeted to the membrane through a conserved C-terminal amphipathic helix.</text>
</comment>
<feature type="domain" description="SHS2" evidence="7">
    <location>
        <begin position="6"/>
        <end position="200"/>
    </location>
</feature>
<protein>
    <recommendedName>
        <fullName evidence="5 6">Cell division protein FtsA</fullName>
    </recommendedName>
</protein>
<sequence length="400" mass="43152">MTRQIVVGIDIGTSQIKVVIAEGVIEHEHMVPRIIGTGSNESRGVYRGYITNQAEAAKSIETAVRRAEKTAGVKVMRAYVSFGSIGLASIVANGSVIISKADLEITDRDISAVQEAAESSIPQTRSINKKIINTVPIEYKIDGQPVWGQALGLKAQKLEVKALFITCLEHHLSTLISTVEMAGIEVADVVASPLALSLVTLSKTQKRVGCVLADIGADTLSIVVFENDNLVSLEVFPVGGNDITNDIALGLKISPEDAENLKIGAERRITYPRKKLEQIVKGRLNNYFELIETHLKSIGRNALLPAGIIMAGGVASTTNIKSIAESTLKLPSKVAEVYFGNTADGKIKDRTWAVACGLTIVGFNTDEEHNPIGIHNNPLTREGGIRWLKAISRWVSQFLP</sequence>
<dbReference type="Pfam" id="PF14450">
    <property type="entry name" value="FtsA"/>
    <property type="match status" value="1"/>
</dbReference>
<dbReference type="GO" id="GO:0009898">
    <property type="term" value="C:cytoplasmic side of plasma membrane"/>
    <property type="evidence" value="ECO:0007669"/>
    <property type="project" value="UniProtKB-UniRule"/>
</dbReference>
<dbReference type="SUPFAM" id="SSF53067">
    <property type="entry name" value="Actin-like ATPase domain"/>
    <property type="match status" value="2"/>
</dbReference>
<dbReference type="InterPro" id="IPR020823">
    <property type="entry name" value="Cell_div_FtsA"/>
</dbReference>
<comment type="subunit">
    <text evidence="5">Self-interacts. Interacts with FtsZ.</text>
</comment>
<dbReference type="GO" id="GO:0043093">
    <property type="term" value="P:FtsZ-dependent cytokinesis"/>
    <property type="evidence" value="ECO:0007669"/>
    <property type="project" value="UniProtKB-UniRule"/>
</dbReference>
<evidence type="ECO:0000259" key="7">
    <source>
        <dbReference type="SMART" id="SM00842"/>
    </source>
</evidence>
<proteinExistence type="inferred from homology"/>
<organism evidence="8 9">
    <name type="scientific">Candidatus Zambryskibacteria bacterium CG22_combo_CG10-13_8_21_14_all_42_17</name>
    <dbReference type="NCBI Taxonomy" id="1975118"/>
    <lineage>
        <taxon>Bacteria</taxon>
        <taxon>Candidatus Zambryskiibacteriota</taxon>
    </lineage>
</organism>
<dbReference type="InterPro" id="IPR043129">
    <property type="entry name" value="ATPase_NBD"/>
</dbReference>
<reference evidence="8 9" key="1">
    <citation type="submission" date="2017-09" db="EMBL/GenBank/DDBJ databases">
        <title>Depth-based differentiation of microbial function through sediment-hosted aquifers and enrichment of novel symbionts in the deep terrestrial subsurface.</title>
        <authorList>
            <person name="Probst A.J."/>
            <person name="Ladd B."/>
            <person name="Jarett J.K."/>
            <person name="Geller-Mcgrath D.E."/>
            <person name="Sieber C.M."/>
            <person name="Emerson J.B."/>
            <person name="Anantharaman K."/>
            <person name="Thomas B.C."/>
            <person name="Malmstrom R."/>
            <person name="Stieglmeier M."/>
            <person name="Klingl A."/>
            <person name="Woyke T."/>
            <person name="Ryan C.M."/>
            <person name="Banfield J.F."/>
        </authorList>
    </citation>
    <scope>NUCLEOTIDE SEQUENCE [LARGE SCALE GENOMIC DNA]</scope>
    <source>
        <strain evidence="8">CG22_combo_CG10-13_8_21_14_all_42_17</strain>
    </source>
</reference>
<dbReference type="EMBL" id="PCST01000007">
    <property type="protein sequence ID" value="PIP55916.1"/>
    <property type="molecule type" value="Genomic_DNA"/>
</dbReference>
<keyword evidence="1 5" id="KW-1003">Cell membrane</keyword>
<dbReference type="NCBIfam" id="TIGR01174">
    <property type="entry name" value="ftsA"/>
    <property type="match status" value="1"/>
</dbReference>
<name>A0A2H0BE39_9BACT</name>
<dbReference type="SMART" id="SM00842">
    <property type="entry name" value="FtsA"/>
    <property type="match status" value="1"/>
</dbReference>
<dbReference type="Proteomes" id="UP000229794">
    <property type="component" value="Unassembled WGS sequence"/>
</dbReference>
<keyword evidence="3 5" id="KW-0472">Membrane</keyword>
<comment type="function">
    <text evidence="5 6">Cell division protein that is involved in the assembly of the Z ring. May serve as a membrane anchor for the Z ring.</text>
</comment>
<dbReference type="InterPro" id="IPR050696">
    <property type="entry name" value="FtsA/MreB"/>
</dbReference>
<dbReference type="PANTHER" id="PTHR32432:SF4">
    <property type="entry name" value="CELL DIVISION PROTEIN FTSA"/>
    <property type="match status" value="1"/>
</dbReference>